<accession>A0A1W1ZG66</accession>
<dbReference type="OrthoDB" id="9785372at2"/>
<dbReference type="InterPro" id="IPR016040">
    <property type="entry name" value="NAD(P)-bd_dom"/>
</dbReference>
<gene>
    <name evidence="2" type="ORF">SAMN04487984_1321</name>
</gene>
<dbReference type="STRING" id="371602.SAMN04487984_1321"/>
<dbReference type="RefSeq" id="WP_084099428.1">
    <property type="nucleotide sequence ID" value="NZ_FWXK01000008.1"/>
</dbReference>
<name>A0A1W1ZG66_9LACT</name>
<evidence type="ECO:0000313" key="3">
    <source>
        <dbReference type="Proteomes" id="UP000243884"/>
    </source>
</evidence>
<keyword evidence="3" id="KW-1185">Reference proteome</keyword>
<dbReference type="PANTHER" id="PTHR15020">
    <property type="entry name" value="FLAVIN REDUCTASE-RELATED"/>
    <property type="match status" value="1"/>
</dbReference>
<dbReference type="EMBL" id="FWXK01000008">
    <property type="protein sequence ID" value="SMC47353.1"/>
    <property type="molecule type" value="Genomic_DNA"/>
</dbReference>
<dbReference type="Pfam" id="PF13460">
    <property type="entry name" value="NAD_binding_10"/>
    <property type="match status" value="1"/>
</dbReference>
<dbReference type="CDD" id="cd05243">
    <property type="entry name" value="SDR_a5"/>
    <property type="match status" value="1"/>
</dbReference>
<dbReference type="InterPro" id="IPR036291">
    <property type="entry name" value="NAD(P)-bd_dom_sf"/>
</dbReference>
<evidence type="ECO:0000259" key="1">
    <source>
        <dbReference type="Pfam" id="PF13460"/>
    </source>
</evidence>
<dbReference type="PANTHER" id="PTHR15020:SF50">
    <property type="entry name" value="UPF0659 PROTEIN YMR090W"/>
    <property type="match status" value="1"/>
</dbReference>
<dbReference type="Gene3D" id="3.40.50.720">
    <property type="entry name" value="NAD(P)-binding Rossmann-like Domain"/>
    <property type="match status" value="1"/>
</dbReference>
<feature type="domain" description="NAD(P)-binding" evidence="1">
    <location>
        <begin position="8"/>
        <end position="203"/>
    </location>
</feature>
<organism evidence="2 3">
    <name type="scientific">Aerococcus suis</name>
    <dbReference type="NCBI Taxonomy" id="371602"/>
    <lineage>
        <taxon>Bacteria</taxon>
        <taxon>Bacillati</taxon>
        <taxon>Bacillota</taxon>
        <taxon>Bacilli</taxon>
        <taxon>Lactobacillales</taxon>
        <taxon>Aerococcaceae</taxon>
        <taxon>Aerococcus</taxon>
    </lineage>
</organism>
<proteinExistence type="predicted"/>
<protein>
    <submittedName>
        <fullName evidence="2">Uncharacterized conserved protein YbjT, contains NAD(P)-binding and DUF2867 domains</fullName>
    </submittedName>
</protein>
<sequence length="228" mass="24597">MKKVLVVGANGKIGRQVVDKLHENSDYDVYAGLRKDDQIAERKGKGIHAVKVDLEGELTALEEAAKGMDAIVFSAGSGGSTGDDKTILVDLDGAVKMMLAAQNQGVKRFVMVSSMFSNVRDIWSYGRYENAGVGNPYFAAKHYADEALQASDLDYTIIRPSTLQDDAGTGKISLAEQFTNHDERTMKIPREDVAETIIAVLGNDHTIGKTFDLDTGDTPIAEVVEGLG</sequence>
<reference evidence="3" key="1">
    <citation type="submission" date="2017-04" db="EMBL/GenBank/DDBJ databases">
        <authorList>
            <person name="Varghese N."/>
            <person name="Submissions S."/>
        </authorList>
    </citation>
    <scope>NUCLEOTIDE SEQUENCE [LARGE SCALE GENOMIC DNA]</scope>
    <source>
        <strain evidence="3">DSM 21500</strain>
    </source>
</reference>
<evidence type="ECO:0000313" key="2">
    <source>
        <dbReference type="EMBL" id="SMC47353.1"/>
    </source>
</evidence>
<dbReference type="AlphaFoldDB" id="A0A1W1ZG66"/>
<dbReference type="SUPFAM" id="SSF51735">
    <property type="entry name" value="NAD(P)-binding Rossmann-fold domains"/>
    <property type="match status" value="1"/>
</dbReference>
<dbReference type="Proteomes" id="UP000243884">
    <property type="component" value="Unassembled WGS sequence"/>
</dbReference>